<evidence type="ECO:0000256" key="13">
    <source>
        <dbReference type="SAM" id="Coils"/>
    </source>
</evidence>
<comment type="subcellular location">
    <subcellularLocation>
        <location evidence="1">Nucleus</location>
    </subcellularLocation>
</comment>
<feature type="compositionally biased region" description="Polar residues" evidence="14">
    <location>
        <begin position="894"/>
        <end position="903"/>
    </location>
</feature>
<evidence type="ECO:0008006" key="20">
    <source>
        <dbReference type="Google" id="ProtNLM"/>
    </source>
</evidence>
<feature type="region of interest" description="Disordered" evidence="14">
    <location>
        <begin position="676"/>
        <end position="739"/>
    </location>
</feature>
<sequence>MSRSLQDQFIDDDEEEVCPLCVEELDLQDRSFRPCPCGYQICQFCYHNVKTNLNGLCPACRRPYNDTDVEYKNITAEETAAHKARQAQKQKKSLQQLQKEKQKAEADNLSRKHLAGMRVVQKNLVYVTGLSPTSQEDQLLQTLRGDQYFGQYGKIIKIVVSKAKDPSNPQSVGVYVTYERKEDAASCIAAVDGSKNGDRTLRAQFGTTKYCSAYLRGENCTNRNCMFLHEPGEANESYSRADLSALNAGSSHGNRMPPPQSQQPVSAAQPMTRQSSSDQPSSPAPDRPALPSTASWASKVPQASRAESQSTSATLESPAPVAATPAPIAQPEPVQEQEPEPVALEPQEPPSSELVAEPLPKPQSKSVIAPLVSLVKNFNVDDFKLDWAAISLSQDDLDVINSYPPLFDNNGGARRRMRRQREEEQRRLEQEVQAFQQPPAVDPDDNAEMSGSLQLGGEPEEPQSVNQVRSAIQPPGQDGTLDQHFQFGGGVSNPAIGDRGLTPQQHQQMLLQTFKPSTPGAYQSGANGQSSNFPSSFQQPSNQPLGHQRNVSRYSFANDSSASAAVKPVANPKLMNQQSSMMPPAAGNHFGAQHQQPHGQFYTSNVQGPPPGLKTTGTPPVSGNLTFGQGHGFATGGLQYGAGTSRNQQDNYYRELLRGRDASAGGVDAKRELHSFPNYKNTHPNAAYQSSQSNAFPGPPYASLSAFGDGEKQRKKKGKKHRHANTSSSSGGGVVDVSADANPNHLLQARLHQGAAGLGGGAFAGQTNAAGDESDFPPLGPSRQHSITSRISLEESRRSTPPIPPGFEGQIANESRRSTPTVPPGLSRPTALPDLEGSSSRPTSRPSSRASLRRTASQILPALPLRPGTPSRPTPSRKGTQDEVDMPIVEETPTKPSRTASSSHLKHDLSVQQDEEVESTKEPPAKEAVKALTAIEEASTTTKEKSDRSDTKEKLPASPTLTKPGPSGIQPALKGQATVKTSDDSASPVTPSKPDISKSDSTKRKPPGKLDITAAISKQKEQTPVPAAAATTATPVDIATPGRSQRAPSQTPSLSKLPESPSVGSPAVKAAPRTIRLTQTPKAETPSAKEFPLPSVPPSAAAHKFPSRQPSVASINPPGTPSSEQVSISDNISMTSTSQSRANSPPPAASKVGSAPVRTKTKNQLKKERQERAKALEEEKVKTEEVVKPSVEEPAQEAIVSRKKKTKKDTQPKPAKAKTPGSAHPTPTASRSASPGKQPVAEVTAIKPEVPISTPKESKPATPTGSTPTPQQGPSHTPPPQEPSPPPTPTLTAAQLVNELKASAPEIQKCIDNLFRISNSHHFKQSPQNVSHKDLLAGWKSDFNLRLTKEEVDALLTGKVPALQRGGSENDRTFDRHMVTPSGAHLRALTKELESRFLELEKALREMPSEHRFRPSKPQNEMRLPAFDLEELRRKFENGNTRGVSVMEQMVQDGSTMKKGAFLVDEASKYINEFIMPPATPPPQQQQQQAAQQARGQHGHQQAQQGAGAAEGGVANVPSVEIAERQLNEARRVADEKENALKKIIKKNKRMLGL</sequence>
<feature type="compositionally biased region" description="Polar residues" evidence="14">
    <location>
        <begin position="678"/>
        <end position="695"/>
    </location>
</feature>
<feature type="compositionally biased region" description="Low complexity" evidence="14">
    <location>
        <begin position="838"/>
        <end position="876"/>
    </location>
</feature>
<feature type="compositionally biased region" description="Basic residues" evidence="14">
    <location>
        <begin position="713"/>
        <end position="724"/>
    </location>
</feature>
<evidence type="ECO:0000256" key="4">
    <source>
        <dbReference type="ARBA" id="ARBA00022771"/>
    </source>
</evidence>
<keyword evidence="8 13" id="KW-0175">Coiled coil</keyword>
<feature type="compositionally biased region" description="Polar residues" evidence="14">
    <location>
        <begin position="1121"/>
        <end position="1143"/>
    </location>
</feature>
<feature type="zinc finger region" description="C3H1-type" evidence="12">
    <location>
        <begin position="205"/>
        <end position="232"/>
    </location>
</feature>
<dbReference type="InterPro" id="IPR001841">
    <property type="entry name" value="Znf_RING"/>
</dbReference>
<dbReference type="InterPro" id="IPR039780">
    <property type="entry name" value="Mot2"/>
</dbReference>
<keyword evidence="10" id="KW-0539">Nucleus</keyword>
<protein>
    <recommendedName>
        <fullName evidence="20">RING-type domain-containing protein</fullName>
    </recommendedName>
</protein>
<reference evidence="18" key="1">
    <citation type="journal article" date="2020" name="Stud. Mycol.">
        <title>101 Dothideomycetes genomes: a test case for predicting lifestyles and emergence of pathogens.</title>
        <authorList>
            <person name="Haridas S."/>
            <person name="Albert R."/>
            <person name="Binder M."/>
            <person name="Bloem J."/>
            <person name="Labutti K."/>
            <person name="Salamov A."/>
            <person name="Andreopoulos B."/>
            <person name="Baker S."/>
            <person name="Barry K."/>
            <person name="Bills G."/>
            <person name="Bluhm B."/>
            <person name="Cannon C."/>
            <person name="Castanera R."/>
            <person name="Culley D."/>
            <person name="Daum C."/>
            <person name="Ezra D."/>
            <person name="Gonzalez J."/>
            <person name="Henrissat B."/>
            <person name="Kuo A."/>
            <person name="Liang C."/>
            <person name="Lipzen A."/>
            <person name="Lutzoni F."/>
            <person name="Magnuson J."/>
            <person name="Mondo S."/>
            <person name="Nolan M."/>
            <person name="Ohm R."/>
            <person name="Pangilinan J."/>
            <person name="Park H.-J."/>
            <person name="Ramirez L."/>
            <person name="Alfaro M."/>
            <person name="Sun H."/>
            <person name="Tritt A."/>
            <person name="Yoshinaga Y."/>
            <person name="Zwiers L.-H."/>
            <person name="Turgeon B."/>
            <person name="Goodwin S."/>
            <person name="Spatafora J."/>
            <person name="Crous P."/>
            <person name="Grigoriev I."/>
        </authorList>
    </citation>
    <scope>NUCLEOTIDE SEQUENCE</scope>
    <source>
        <strain evidence="18">ATCC 36951</strain>
    </source>
</reference>
<dbReference type="InterPro" id="IPR000504">
    <property type="entry name" value="RRM_dom"/>
</dbReference>
<dbReference type="Gene3D" id="3.30.70.330">
    <property type="match status" value="1"/>
</dbReference>
<feature type="region of interest" description="Disordered" evidence="14">
    <location>
        <begin position="408"/>
        <end position="501"/>
    </location>
</feature>
<feature type="compositionally biased region" description="Basic and acidic residues" evidence="14">
    <location>
        <begin position="1165"/>
        <end position="1191"/>
    </location>
</feature>
<evidence type="ECO:0000256" key="10">
    <source>
        <dbReference type="ARBA" id="ARBA00023242"/>
    </source>
</evidence>
<dbReference type="CDD" id="cd16618">
    <property type="entry name" value="mRING-HC-C4C4_CNOT4"/>
    <property type="match status" value="1"/>
</dbReference>
<name>A0A6A6CZE7_ZASCE</name>
<dbReference type="Pfam" id="PF14570">
    <property type="entry name" value="zf-RING_4"/>
    <property type="match status" value="1"/>
</dbReference>
<dbReference type="InterPro" id="IPR035979">
    <property type="entry name" value="RBD_domain_sf"/>
</dbReference>
<dbReference type="InterPro" id="IPR039515">
    <property type="entry name" value="NOT4_mRING-HC-C4C4"/>
</dbReference>
<dbReference type="Pfam" id="PF00076">
    <property type="entry name" value="RRM_1"/>
    <property type="match status" value="1"/>
</dbReference>
<feature type="domain" description="RING-type" evidence="15">
    <location>
        <begin position="18"/>
        <end position="61"/>
    </location>
</feature>
<feature type="domain" description="RRM" evidence="16">
    <location>
        <begin position="123"/>
        <end position="208"/>
    </location>
</feature>
<feature type="region of interest" description="Disordered" evidence="14">
    <location>
        <begin position="80"/>
        <end position="107"/>
    </location>
</feature>
<feature type="domain" description="C3H1-type" evidence="17">
    <location>
        <begin position="205"/>
        <end position="232"/>
    </location>
</feature>
<feature type="region of interest" description="Disordered" evidence="14">
    <location>
        <begin position="246"/>
        <end position="360"/>
    </location>
</feature>
<feature type="compositionally biased region" description="Basic and acidic residues" evidence="14">
    <location>
        <begin position="918"/>
        <end position="929"/>
    </location>
</feature>
<evidence type="ECO:0000313" key="19">
    <source>
        <dbReference type="Proteomes" id="UP000799537"/>
    </source>
</evidence>
<evidence type="ECO:0000256" key="14">
    <source>
        <dbReference type="SAM" id="MobiDB-lite"/>
    </source>
</evidence>
<feature type="compositionally biased region" description="Basic residues" evidence="14">
    <location>
        <begin position="82"/>
        <end position="92"/>
    </location>
</feature>
<organism evidence="18 19">
    <name type="scientific">Zasmidium cellare ATCC 36951</name>
    <dbReference type="NCBI Taxonomy" id="1080233"/>
    <lineage>
        <taxon>Eukaryota</taxon>
        <taxon>Fungi</taxon>
        <taxon>Dikarya</taxon>
        <taxon>Ascomycota</taxon>
        <taxon>Pezizomycotina</taxon>
        <taxon>Dothideomycetes</taxon>
        <taxon>Dothideomycetidae</taxon>
        <taxon>Mycosphaerellales</taxon>
        <taxon>Mycosphaerellaceae</taxon>
        <taxon>Zasmidium</taxon>
    </lineage>
</organism>
<dbReference type="PROSITE" id="PS50103">
    <property type="entry name" value="ZF_C3H1"/>
    <property type="match status" value="1"/>
</dbReference>
<feature type="compositionally biased region" description="Polar residues" evidence="14">
    <location>
        <begin position="978"/>
        <end position="990"/>
    </location>
</feature>
<feature type="compositionally biased region" description="Low complexity" evidence="14">
    <location>
        <begin position="1485"/>
        <end position="1508"/>
    </location>
</feature>
<evidence type="ECO:0000259" key="17">
    <source>
        <dbReference type="PROSITE" id="PS50103"/>
    </source>
</evidence>
<feature type="compositionally biased region" description="Polar residues" evidence="14">
    <location>
        <begin position="516"/>
        <end position="528"/>
    </location>
</feature>
<evidence type="ECO:0000256" key="8">
    <source>
        <dbReference type="ARBA" id="ARBA00023054"/>
    </source>
</evidence>
<keyword evidence="2" id="KW-0678">Repressor</keyword>
<evidence type="ECO:0000259" key="15">
    <source>
        <dbReference type="PROSITE" id="PS50089"/>
    </source>
</evidence>
<dbReference type="InterPro" id="IPR034261">
    <property type="entry name" value="CNOT4_RRM"/>
</dbReference>
<dbReference type="GeneID" id="54557742"/>
<dbReference type="GO" id="GO:0005634">
    <property type="term" value="C:nucleus"/>
    <property type="evidence" value="ECO:0007669"/>
    <property type="project" value="UniProtKB-SubCell"/>
</dbReference>
<dbReference type="OrthoDB" id="1923159at2759"/>
<gene>
    <name evidence="18" type="ORF">M409DRAFT_18378</name>
</gene>
<keyword evidence="4 12" id="KW-0863">Zinc-finger</keyword>
<feature type="compositionally biased region" description="Basic and acidic residues" evidence="14">
    <location>
        <begin position="942"/>
        <end position="955"/>
    </location>
</feature>
<feature type="compositionally biased region" description="Polar residues" evidence="14">
    <location>
        <begin position="305"/>
        <end position="315"/>
    </location>
</feature>
<evidence type="ECO:0000259" key="16">
    <source>
        <dbReference type="PROSITE" id="PS50102"/>
    </source>
</evidence>
<keyword evidence="6 11" id="KW-0694">RNA-binding</keyword>
<feature type="compositionally biased region" description="Low complexity" evidence="14">
    <location>
        <begin position="529"/>
        <end position="544"/>
    </location>
</feature>
<feature type="compositionally biased region" description="Polar residues" evidence="14">
    <location>
        <begin position="1225"/>
        <end position="1235"/>
    </location>
</feature>
<evidence type="ECO:0000256" key="5">
    <source>
        <dbReference type="ARBA" id="ARBA00022833"/>
    </source>
</evidence>
<feature type="compositionally biased region" description="Polar residues" evidence="14">
    <location>
        <begin position="1042"/>
        <end position="1054"/>
    </location>
</feature>
<keyword evidence="7" id="KW-0805">Transcription regulation</keyword>
<evidence type="ECO:0000256" key="2">
    <source>
        <dbReference type="ARBA" id="ARBA00022491"/>
    </source>
</evidence>
<dbReference type="GO" id="GO:0010557">
    <property type="term" value="P:positive regulation of macromolecule biosynthetic process"/>
    <property type="evidence" value="ECO:0007669"/>
    <property type="project" value="UniProtKB-ARBA"/>
</dbReference>
<dbReference type="PANTHER" id="PTHR12603:SF0">
    <property type="entry name" value="CCR4-NOT TRANSCRIPTION COMPLEX SUBUNIT 4"/>
    <property type="match status" value="1"/>
</dbReference>
<dbReference type="FunFam" id="3.30.70.330:FF:000257">
    <property type="entry name" value="CCR4-NOT core complex subunit Not4"/>
    <property type="match status" value="1"/>
</dbReference>
<dbReference type="GO" id="GO:0030015">
    <property type="term" value="C:CCR4-NOT core complex"/>
    <property type="evidence" value="ECO:0007669"/>
    <property type="project" value="UniProtKB-ARBA"/>
</dbReference>
<feature type="region of interest" description="Disordered" evidence="14">
    <location>
        <begin position="516"/>
        <end position="548"/>
    </location>
</feature>
<dbReference type="PROSITE" id="PS50089">
    <property type="entry name" value="ZF_RING_2"/>
    <property type="match status" value="1"/>
</dbReference>
<dbReference type="SUPFAM" id="SSF54928">
    <property type="entry name" value="RNA-binding domain, RBD"/>
    <property type="match status" value="1"/>
</dbReference>
<feature type="compositionally biased region" description="Basic and acidic residues" evidence="14">
    <location>
        <begin position="98"/>
        <end position="107"/>
    </location>
</feature>
<dbReference type="GO" id="GO:0003723">
    <property type="term" value="F:RNA binding"/>
    <property type="evidence" value="ECO:0007669"/>
    <property type="project" value="UniProtKB-UniRule"/>
</dbReference>
<evidence type="ECO:0000256" key="12">
    <source>
        <dbReference type="PROSITE-ProRule" id="PRU00723"/>
    </source>
</evidence>
<dbReference type="GO" id="GO:0000956">
    <property type="term" value="P:nuclear-transcribed mRNA catabolic process"/>
    <property type="evidence" value="ECO:0007669"/>
    <property type="project" value="UniProtKB-ARBA"/>
</dbReference>
<dbReference type="SMART" id="SM00361">
    <property type="entry name" value="RRM_1"/>
    <property type="match status" value="1"/>
</dbReference>
<dbReference type="RefSeq" id="XP_033672151.1">
    <property type="nucleotide sequence ID" value="XM_033804470.1"/>
</dbReference>
<feature type="compositionally biased region" description="Low complexity" evidence="14">
    <location>
        <begin position="1023"/>
        <end position="1041"/>
    </location>
</feature>
<evidence type="ECO:0000256" key="7">
    <source>
        <dbReference type="ARBA" id="ARBA00023015"/>
    </source>
</evidence>
<dbReference type="Proteomes" id="UP000799537">
    <property type="component" value="Unassembled WGS sequence"/>
</dbReference>
<dbReference type="InterPro" id="IPR013083">
    <property type="entry name" value="Znf_RING/FYVE/PHD"/>
</dbReference>
<dbReference type="PANTHER" id="PTHR12603">
    <property type="entry name" value="CCR4-NOT TRANSCRIPTION COMPLEX RELATED"/>
    <property type="match status" value="1"/>
</dbReference>
<dbReference type="GO" id="GO:0051254">
    <property type="term" value="P:positive regulation of RNA metabolic process"/>
    <property type="evidence" value="ECO:0007669"/>
    <property type="project" value="UniProtKB-ARBA"/>
</dbReference>
<dbReference type="EMBL" id="ML993583">
    <property type="protein sequence ID" value="KAF2171262.1"/>
    <property type="molecule type" value="Genomic_DNA"/>
</dbReference>
<keyword evidence="5 12" id="KW-0862">Zinc</keyword>
<feature type="compositionally biased region" description="Low complexity" evidence="14">
    <location>
        <begin position="1262"/>
        <end position="1275"/>
    </location>
</feature>
<dbReference type="GO" id="GO:0016567">
    <property type="term" value="P:protein ubiquitination"/>
    <property type="evidence" value="ECO:0007669"/>
    <property type="project" value="TreeGrafter"/>
</dbReference>
<dbReference type="InterPro" id="IPR012677">
    <property type="entry name" value="Nucleotide-bd_a/b_plait_sf"/>
</dbReference>
<feature type="compositionally biased region" description="Low complexity" evidence="14">
    <location>
        <begin position="262"/>
        <end position="281"/>
    </location>
</feature>
<evidence type="ECO:0000313" key="18">
    <source>
        <dbReference type="EMBL" id="KAF2171262.1"/>
    </source>
</evidence>
<evidence type="ECO:0000256" key="6">
    <source>
        <dbReference type="ARBA" id="ARBA00022884"/>
    </source>
</evidence>
<feature type="compositionally biased region" description="Pro residues" evidence="14">
    <location>
        <begin position="1276"/>
        <end position="1289"/>
    </location>
</feature>
<dbReference type="SUPFAM" id="SSF57850">
    <property type="entry name" value="RING/U-box"/>
    <property type="match status" value="1"/>
</dbReference>
<dbReference type="Gene3D" id="3.30.40.10">
    <property type="entry name" value="Zinc/RING finger domain, C3HC4 (zinc finger)"/>
    <property type="match status" value="1"/>
</dbReference>
<dbReference type="FunFam" id="3.30.40.10:FF:000006">
    <property type="entry name" value="CCR4-NOT transcription complex subunit 4"/>
    <property type="match status" value="1"/>
</dbReference>
<dbReference type="InterPro" id="IPR003954">
    <property type="entry name" value="RRM_euk-type"/>
</dbReference>
<feature type="compositionally biased region" description="Low complexity" evidence="14">
    <location>
        <begin position="318"/>
        <end position="346"/>
    </location>
</feature>
<feature type="region of interest" description="Disordered" evidence="14">
    <location>
        <begin position="762"/>
        <end position="1291"/>
    </location>
</feature>
<evidence type="ECO:0000256" key="9">
    <source>
        <dbReference type="ARBA" id="ARBA00023163"/>
    </source>
</evidence>
<feature type="coiled-coil region" evidence="13">
    <location>
        <begin position="1520"/>
        <end position="1547"/>
    </location>
</feature>
<dbReference type="CDD" id="cd12438">
    <property type="entry name" value="RRM_CNOT4"/>
    <property type="match status" value="1"/>
</dbReference>
<dbReference type="GO" id="GO:0008270">
    <property type="term" value="F:zinc ion binding"/>
    <property type="evidence" value="ECO:0007669"/>
    <property type="project" value="UniProtKB-KW"/>
</dbReference>
<evidence type="ECO:0000256" key="11">
    <source>
        <dbReference type="PROSITE-ProRule" id="PRU00176"/>
    </source>
</evidence>
<evidence type="ECO:0000256" key="3">
    <source>
        <dbReference type="ARBA" id="ARBA00022723"/>
    </source>
</evidence>
<dbReference type="GO" id="GO:0061630">
    <property type="term" value="F:ubiquitin protein ligase activity"/>
    <property type="evidence" value="ECO:0007669"/>
    <property type="project" value="UniProtKB-ARBA"/>
</dbReference>
<proteinExistence type="predicted"/>
<feature type="region of interest" description="Disordered" evidence="14">
    <location>
        <begin position="1476"/>
        <end position="1517"/>
    </location>
</feature>
<feature type="compositionally biased region" description="Basic and acidic residues" evidence="14">
    <location>
        <begin position="420"/>
        <end position="430"/>
    </location>
</feature>
<evidence type="ECO:0000256" key="1">
    <source>
        <dbReference type="ARBA" id="ARBA00004123"/>
    </source>
</evidence>
<keyword evidence="19" id="KW-1185">Reference proteome</keyword>
<keyword evidence="3 12" id="KW-0479">Metal-binding</keyword>
<dbReference type="PROSITE" id="PS50102">
    <property type="entry name" value="RRM"/>
    <property type="match status" value="1"/>
</dbReference>
<keyword evidence="9" id="KW-0804">Transcription</keyword>
<dbReference type="InterPro" id="IPR000571">
    <property type="entry name" value="Znf_CCCH"/>
</dbReference>
<accession>A0A6A6CZE7</accession>